<dbReference type="OrthoDB" id="6443904at2"/>
<accession>A0A2D0KC67</accession>
<protein>
    <submittedName>
        <fullName evidence="2">Uncharacterized protein</fullName>
    </submittedName>
</protein>
<keyword evidence="1" id="KW-1133">Transmembrane helix</keyword>
<feature type="transmembrane region" description="Helical" evidence="1">
    <location>
        <begin position="12"/>
        <end position="31"/>
    </location>
</feature>
<organism evidence="2 3">
    <name type="scientific">Xenorhabdus ishibashii</name>
    <dbReference type="NCBI Taxonomy" id="1034471"/>
    <lineage>
        <taxon>Bacteria</taxon>
        <taxon>Pseudomonadati</taxon>
        <taxon>Pseudomonadota</taxon>
        <taxon>Gammaproteobacteria</taxon>
        <taxon>Enterobacterales</taxon>
        <taxon>Morganellaceae</taxon>
        <taxon>Xenorhabdus</taxon>
    </lineage>
</organism>
<dbReference type="AlphaFoldDB" id="A0A2D0KC67"/>
<proteinExistence type="predicted"/>
<gene>
    <name evidence="2" type="ORF">Xish_00076</name>
</gene>
<dbReference type="RefSeq" id="WP_099116218.1">
    <property type="nucleotide sequence ID" value="NZ_NJAK01000001.1"/>
</dbReference>
<evidence type="ECO:0000313" key="3">
    <source>
        <dbReference type="Proteomes" id="UP000222168"/>
    </source>
</evidence>
<comment type="caution">
    <text evidence="2">The sequence shown here is derived from an EMBL/GenBank/DDBJ whole genome shotgun (WGS) entry which is preliminary data.</text>
</comment>
<keyword evidence="1" id="KW-0472">Membrane</keyword>
<sequence>MKNIKINIKKFFLKLTISLLVFSIVNIIYAGTDKTQLNSITKEEPARLKSELINSSYGKNCTDKANYLGYVSSISIGYGGSNTADIQNRISITVMDKNRKNREWYWTLYDADTDAGKAIYTVAMYAAVSGEKISAQCSIGGGGGHYDIKSLWVGPDAW</sequence>
<name>A0A2D0KC67_9GAMM</name>
<dbReference type="Proteomes" id="UP000222168">
    <property type="component" value="Unassembled WGS sequence"/>
</dbReference>
<evidence type="ECO:0000256" key="1">
    <source>
        <dbReference type="SAM" id="Phobius"/>
    </source>
</evidence>
<evidence type="ECO:0000313" key="2">
    <source>
        <dbReference type="EMBL" id="PHM60970.1"/>
    </source>
</evidence>
<reference evidence="2 3" key="1">
    <citation type="journal article" date="2017" name="Nat. Microbiol.">
        <title>Natural product diversity associated with the nematode symbionts Photorhabdus and Xenorhabdus.</title>
        <authorList>
            <person name="Tobias N.J."/>
            <person name="Wolff H."/>
            <person name="Djahanschiri B."/>
            <person name="Grundmann F."/>
            <person name="Kronenwerth M."/>
            <person name="Shi Y.M."/>
            <person name="Simonyi S."/>
            <person name="Grun P."/>
            <person name="Shapiro-Ilan D."/>
            <person name="Pidot S.J."/>
            <person name="Stinear T.P."/>
            <person name="Ebersberger I."/>
            <person name="Bode H.B."/>
        </authorList>
    </citation>
    <scope>NUCLEOTIDE SEQUENCE [LARGE SCALE GENOMIC DNA]</scope>
    <source>
        <strain evidence="2 3">DSM 22670</strain>
    </source>
</reference>
<dbReference type="EMBL" id="NJAK01000001">
    <property type="protein sequence ID" value="PHM60970.1"/>
    <property type="molecule type" value="Genomic_DNA"/>
</dbReference>
<keyword evidence="3" id="KW-1185">Reference proteome</keyword>
<keyword evidence="1" id="KW-0812">Transmembrane</keyword>